<evidence type="ECO:0000259" key="15">
    <source>
        <dbReference type="Pfam" id="PF22666"/>
    </source>
</evidence>
<comment type="catalytic activity">
    <reaction evidence="1">
        <text>Hydrolysis of terminal, non-reducing beta-D-mannose residues in beta-D-mannosides.</text>
        <dbReference type="EC" id="3.2.1.25"/>
    </reaction>
</comment>
<feature type="transmembrane region" description="Helical" evidence="12">
    <location>
        <begin position="12"/>
        <end position="32"/>
    </location>
</feature>
<dbReference type="InterPro" id="IPR041447">
    <property type="entry name" value="Mannosidase_ig"/>
</dbReference>
<dbReference type="SUPFAM" id="SSF49303">
    <property type="entry name" value="beta-Galactosidase/glucuronidase domain"/>
    <property type="match status" value="1"/>
</dbReference>
<protein>
    <recommendedName>
        <fullName evidence="5">beta-mannosidase</fullName>
        <ecNumber evidence="5">3.2.1.25</ecNumber>
    </recommendedName>
    <alternativeName>
        <fullName evidence="11">Mannanase</fullName>
    </alternativeName>
</protein>
<dbReference type="VEuPathDB" id="VectorBase:RSAN_055325"/>
<dbReference type="InterPro" id="IPR050887">
    <property type="entry name" value="Beta-mannosidase_GH2"/>
</dbReference>
<keyword evidence="12" id="KW-1133">Transmembrane helix</keyword>
<proteinExistence type="inferred from homology"/>
<organism evidence="16 17">
    <name type="scientific">Rhipicephalus sanguineus</name>
    <name type="common">Brown dog tick</name>
    <name type="synonym">Ixodes sanguineus</name>
    <dbReference type="NCBI Taxonomy" id="34632"/>
    <lineage>
        <taxon>Eukaryota</taxon>
        <taxon>Metazoa</taxon>
        <taxon>Ecdysozoa</taxon>
        <taxon>Arthropoda</taxon>
        <taxon>Chelicerata</taxon>
        <taxon>Arachnida</taxon>
        <taxon>Acari</taxon>
        <taxon>Parasitiformes</taxon>
        <taxon>Ixodida</taxon>
        <taxon>Ixodoidea</taxon>
        <taxon>Ixodidae</taxon>
        <taxon>Rhipicephalinae</taxon>
        <taxon>Rhipicephalus</taxon>
        <taxon>Rhipicephalus</taxon>
    </lineage>
</organism>
<dbReference type="VEuPathDB" id="VectorBase:RSAN_050450"/>
<dbReference type="SUPFAM" id="SSF51445">
    <property type="entry name" value="(Trans)glycosidases"/>
    <property type="match status" value="1"/>
</dbReference>
<dbReference type="Gene3D" id="2.60.40.10">
    <property type="entry name" value="Immunoglobulins"/>
    <property type="match status" value="1"/>
</dbReference>
<dbReference type="Proteomes" id="UP000821837">
    <property type="component" value="Chromosome 5"/>
</dbReference>
<keyword evidence="12" id="KW-0472">Membrane</keyword>
<evidence type="ECO:0000256" key="8">
    <source>
        <dbReference type="ARBA" id="ARBA00023180"/>
    </source>
</evidence>
<comment type="subcellular location">
    <subcellularLocation>
        <location evidence="2">Lysosome</location>
    </subcellularLocation>
</comment>
<evidence type="ECO:0000256" key="7">
    <source>
        <dbReference type="ARBA" id="ARBA00022801"/>
    </source>
</evidence>
<feature type="domain" description="Beta-mannosidase Ig-fold" evidence="13">
    <location>
        <begin position="703"/>
        <end position="768"/>
    </location>
</feature>
<feature type="domain" description="Mannosidase Ig/CBM-like" evidence="14">
    <location>
        <begin position="583"/>
        <end position="674"/>
    </location>
</feature>
<dbReference type="Pfam" id="PF22666">
    <property type="entry name" value="Glyco_hydro_2_N2"/>
    <property type="match status" value="1"/>
</dbReference>
<dbReference type="FunFam" id="3.20.20.80:FF:000050">
    <property type="entry name" value="Beta-mannosidase B"/>
    <property type="match status" value="1"/>
</dbReference>
<dbReference type="GO" id="GO:0006516">
    <property type="term" value="P:glycoprotein catabolic process"/>
    <property type="evidence" value="ECO:0007669"/>
    <property type="project" value="TreeGrafter"/>
</dbReference>
<evidence type="ECO:0000313" key="16">
    <source>
        <dbReference type="EMBL" id="KAH7951192.1"/>
    </source>
</evidence>
<keyword evidence="12" id="KW-0812">Transmembrane</keyword>
<evidence type="ECO:0000256" key="3">
    <source>
        <dbReference type="ARBA" id="ARBA00004740"/>
    </source>
</evidence>
<evidence type="ECO:0000259" key="14">
    <source>
        <dbReference type="Pfam" id="PF17786"/>
    </source>
</evidence>
<dbReference type="GO" id="GO:0005764">
    <property type="term" value="C:lysosome"/>
    <property type="evidence" value="ECO:0007669"/>
    <property type="project" value="UniProtKB-SubCell"/>
</dbReference>
<comment type="caution">
    <text evidence="16">The sequence shown here is derived from an EMBL/GenBank/DDBJ whole genome shotgun (WGS) entry which is preliminary data.</text>
</comment>
<dbReference type="GO" id="GO:0004567">
    <property type="term" value="F:beta-mannosidase activity"/>
    <property type="evidence" value="ECO:0007669"/>
    <property type="project" value="UniProtKB-EC"/>
</dbReference>
<dbReference type="PANTHER" id="PTHR43730:SF1">
    <property type="entry name" value="BETA-MANNOSIDASE"/>
    <property type="match status" value="1"/>
</dbReference>
<comment type="pathway">
    <text evidence="3">Glycan metabolism; N-glycan degradation.</text>
</comment>
<dbReference type="PANTHER" id="PTHR43730">
    <property type="entry name" value="BETA-MANNOSIDASE"/>
    <property type="match status" value="1"/>
</dbReference>
<dbReference type="InterPro" id="IPR017853">
    <property type="entry name" value="GH"/>
</dbReference>
<reference evidence="16" key="2">
    <citation type="submission" date="2021-09" db="EMBL/GenBank/DDBJ databases">
        <authorList>
            <person name="Jia N."/>
            <person name="Wang J."/>
            <person name="Shi W."/>
            <person name="Du L."/>
            <person name="Sun Y."/>
            <person name="Zhan W."/>
            <person name="Jiang J."/>
            <person name="Wang Q."/>
            <person name="Zhang B."/>
            <person name="Ji P."/>
            <person name="Sakyi L.B."/>
            <person name="Cui X."/>
            <person name="Yuan T."/>
            <person name="Jiang B."/>
            <person name="Yang W."/>
            <person name="Lam T.T.-Y."/>
            <person name="Chang Q."/>
            <person name="Ding S."/>
            <person name="Wang X."/>
            <person name="Zhu J."/>
            <person name="Ruan X."/>
            <person name="Zhao L."/>
            <person name="Wei J."/>
            <person name="Que T."/>
            <person name="Du C."/>
            <person name="Cheng J."/>
            <person name="Dai P."/>
            <person name="Han X."/>
            <person name="Huang E."/>
            <person name="Gao Y."/>
            <person name="Liu J."/>
            <person name="Shao H."/>
            <person name="Ye R."/>
            <person name="Li L."/>
            <person name="Wei W."/>
            <person name="Wang X."/>
            <person name="Wang C."/>
            <person name="Huo Q."/>
            <person name="Li W."/>
            <person name="Guo W."/>
            <person name="Chen H."/>
            <person name="Chen S."/>
            <person name="Zhou L."/>
            <person name="Zhou L."/>
            <person name="Ni X."/>
            <person name="Tian J."/>
            <person name="Zhou Y."/>
            <person name="Sheng Y."/>
            <person name="Liu T."/>
            <person name="Pan Y."/>
            <person name="Xia L."/>
            <person name="Li J."/>
            <person name="Zhao F."/>
            <person name="Cao W."/>
        </authorList>
    </citation>
    <scope>NUCLEOTIDE SEQUENCE</scope>
    <source>
        <strain evidence="16">Rsan-2018</strain>
        <tissue evidence="16">Larvae</tissue>
    </source>
</reference>
<comment type="similarity">
    <text evidence="4">Belongs to the glycosyl hydrolase 2 family.</text>
</comment>
<dbReference type="FunFam" id="2.60.120.260:FF:000060">
    <property type="entry name" value="Probable beta-mannosidase"/>
    <property type="match status" value="1"/>
</dbReference>
<evidence type="ECO:0000256" key="1">
    <source>
        <dbReference type="ARBA" id="ARBA00000829"/>
    </source>
</evidence>
<evidence type="ECO:0000256" key="9">
    <source>
        <dbReference type="ARBA" id="ARBA00023228"/>
    </source>
</evidence>
<evidence type="ECO:0000259" key="13">
    <source>
        <dbReference type="Pfam" id="PF17753"/>
    </source>
</evidence>
<evidence type="ECO:0000256" key="4">
    <source>
        <dbReference type="ARBA" id="ARBA00007401"/>
    </source>
</evidence>
<evidence type="ECO:0000256" key="10">
    <source>
        <dbReference type="ARBA" id="ARBA00023295"/>
    </source>
</evidence>
<evidence type="ECO:0000256" key="2">
    <source>
        <dbReference type="ARBA" id="ARBA00004371"/>
    </source>
</evidence>
<keyword evidence="8" id="KW-0325">Glycoprotein</keyword>
<reference evidence="16" key="1">
    <citation type="journal article" date="2020" name="Cell">
        <title>Large-Scale Comparative Analyses of Tick Genomes Elucidate Their Genetic Diversity and Vector Capacities.</title>
        <authorList>
            <consortium name="Tick Genome and Microbiome Consortium (TIGMIC)"/>
            <person name="Jia N."/>
            <person name="Wang J."/>
            <person name="Shi W."/>
            <person name="Du L."/>
            <person name="Sun Y."/>
            <person name="Zhan W."/>
            <person name="Jiang J.F."/>
            <person name="Wang Q."/>
            <person name="Zhang B."/>
            <person name="Ji P."/>
            <person name="Bell-Sakyi L."/>
            <person name="Cui X.M."/>
            <person name="Yuan T.T."/>
            <person name="Jiang B.G."/>
            <person name="Yang W.F."/>
            <person name="Lam T.T."/>
            <person name="Chang Q.C."/>
            <person name="Ding S.J."/>
            <person name="Wang X.J."/>
            <person name="Zhu J.G."/>
            <person name="Ruan X.D."/>
            <person name="Zhao L."/>
            <person name="Wei J.T."/>
            <person name="Ye R.Z."/>
            <person name="Que T.C."/>
            <person name="Du C.H."/>
            <person name="Zhou Y.H."/>
            <person name="Cheng J.X."/>
            <person name="Dai P.F."/>
            <person name="Guo W.B."/>
            <person name="Han X.H."/>
            <person name="Huang E.J."/>
            <person name="Li L.F."/>
            <person name="Wei W."/>
            <person name="Gao Y.C."/>
            <person name="Liu J.Z."/>
            <person name="Shao H.Z."/>
            <person name="Wang X."/>
            <person name="Wang C.C."/>
            <person name="Yang T.C."/>
            <person name="Huo Q.B."/>
            <person name="Li W."/>
            <person name="Chen H.Y."/>
            <person name="Chen S.E."/>
            <person name="Zhou L.G."/>
            <person name="Ni X.B."/>
            <person name="Tian J.H."/>
            <person name="Sheng Y."/>
            <person name="Liu T."/>
            <person name="Pan Y.S."/>
            <person name="Xia L.Y."/>
            <person name="Li J."/>
            <person name="Zhao F."/>
            <person name="Cao W.C."/>
        </authorList>
    </citation>
    <scope>NUCLEOTIDE SEQUENCE</scope>
    <source>
        <strain evidence="16">Rsan-2018</strain>
    </source>
</reference>
<dbReference type="Gene3D" id="2.60.120.260">
    <property type="entry name" value="Galactose-binding domain-like"/>
    <property type="match status" value="1"/>
</dbReference>
<dbReference type="Pfam" id="PF17786">
    <property type="entry name" value="Mannosidase_ig"/>
    <property type="match status" value="1"/>
</dbReference>
<dbReference type="InterPro" id="IPR013783">
    <property type="entry name" value="Ig-like_fold"/>
</dbReference>
<keyword evidence="6" id="KW-0732">Signal</keyword>
<keyword evidence="17" id="KW-1185">Reference proteome</keyword>
<sequence>MITNAIGFAGTRTLHVLLCVVAVLAALTLNIMRGSKNRELSLDGRWMVTNANQSISVPGDIPGGIYTILHSNNVIRHPYNDFNDVDYAWVAMDNWTFYRTFDVSSGALKCKRINLVAHGLDTVCEVRVNGALLISSTNMFVRHMADAKHVLKEKENKITVQCESAVNYALRQHQLQASFYPVYPLCPPSHHKGYCHGNHIRRVQSGFGSEVGPAFPSQGIWKPINLEPYNEVLIRDMTVVPTVEEKNGAEFYIEMVHMNMLRVWGGGYYESDEFYDLADEMGIMVWQEMMFATSLYPAHNKFLADVSVEVQQQVRRLQRHPSIVLWAGNYEIEQGIALKWWPEMLLRDMRHRLDYRLLFVDTIQKIVEQEDGSRPYILSSPTNGNASFNEEAIATNPNTRRYGDVHHFNYHDDGWVYQNYPLARFVSAYGFPSYPSRELMEKFVDSNESTEAISPESKFLKHRDHRTGGSEEASRNFHKHFRFQMESGEKGYDMISYLTQLQQAESVRIATEYFRRNRAHMDDKNYGHTMGAMYWHLNDVWPGPSWSSIEYGGRWKMLHYFARNFFSPVLVSGFLEWRYLTATLKVWIVNDLRRNLGPVKLSIKQYAWTQFEPVRENITVIDDVPSGTAMQVFENRLKPLVDENVCDDERCFLWCTLRDSSGNLLAPASFVWPSTPYLSKHKKATVTIVSVSGPGRLSFGRSRKIFKVHLRAKKIALYVWLEAPGVQGYFQKNGFIMTDRNLVIEFKTTADVSAKKLQEIMNVTSLTDYTKLSR</sequence>
<dbReference type="InterPro" id="IPR041625">
    <property type="entry name" value="Beta-mannosidase_Ig"/>
</dbReference>
<keyword evidence="10" id="KW-0326">Glycosidase</keyword>
<evidence type="ECO:0000256" key="11">
    <source>
        <dbReference type="ARBA" id="ARBA00033445"/>
    </source>
</evidence>
<evidence type="ECO:0000256" key="6">
    <source>
        <dbReference type="ARBA" id="ARBA00022729"/>
    </source>
</evidence>
<keyword evidence="9" id="KW-0458">Lysosome</keyword>
<dbReference type="InterPro" id="IPR054593">
    <property type="entry name" value="Beta-mannosidase-like_N2"/>
</dbReference>
<dbReference type="EC" id="3.2.1.25" evidence="5"/>
<evidence type="ECO:0000256" key="12">
    <source>
        <dbReference type="SAM" id="Phobius"/>
    </source>
</evidence>
<dbReference type="AlphaFoldDB" id="A0A9D4PQL5"/>
<dbReference type="SUPFAM" id="SSF49785">
    <property type="entry name" value="Galactose-binding domain-like"/>
    <property type="match status" value="1"/>
</dbReference>
<keyword evidence="7" id="KW-0378">Hydrolase</keyword>
<gene>
    <name evidence="16" type="ORF">HPB52_006249</name>
</gene>
<feature type="domain" description="Beta-mannosidase-like galactose-binding" evidence="15">
    <location>
        <begin position="46"/>
        <end position="222"/>
    </location>
</feature>
<dbReference type="EMBL" id="JABSTV010001251">
    <property type="protein sequence ID" value="KAH7951192.1"/>
    <property type="molecule type" value="Genomic_DNA"/>
</dbReference>
<dbReference type="Pfam" id="PF17753">
    <property type="entry name" value="Ig_mannosidase"/>
    <property type="match status" value="1"/>
</dbReference>
<evidence type="ECO:0000256" key="5">
    <source>
        <dbReference type="ARBA" id="ARBA00012754"/>
    </source>
</evidence>
<accession>A0A9D4PQL5</accession>
<dbReference type="Gene3D" id="3.20.20.80">
    <property type="entry name" value="Glycosidases"/>
    <property type="match status" value="1"/>
</dbReference>
<evidence type="ECO:0000313" key="17">
    <source>
        <dbReference type="Proteomes" id="UP000821837"/>
    </source>
</evidence>
<dbReference type="InterPro" id="IPR008979">
    <property type="entry name" value="Galactose-bd-like_sf"/>
</dbReference>
<dbReference type="VEuPathDB" id="VectorBase:RSAN_048842"/>
<dbReference type="InterPro" id="IPR036156">
    <property type="entry name" value="Beta-gal/glucu_dom_sf"/>
</dbReference>
<name>A0A9D4PQL5_RHISA</name>